<evidence type="ECO:0000256" key="4">
    <source>
        <dbReference type="ARBA" id="ARBA00022679"/>
    </source>
</evidence>
<dbReference type="SUPFAM" id="SSF55060">
    <property type="entry name" value="GHMP Kinase, C-terminal domain"/>
    <property type="match status" value="1"/>
</dbReference>
<keyword evidence="4 9" id="KW-0808">Transferase</keyword>
<dbReference type="SUPFAM" id="SSF54211">
    <property type="entry name" value="Ribosomal protein S5 domain 2-like"/>
    <property type="match status" value="1"/>
</dbReference>
<evidence type="ECO:0000256" key="9">
    <source>
        <dbReference type="HAMAP-Rule" id="MF_00061"/>
    </source>
</evidence>
<evidence type="ECO:0000256" key="1">
    <source>
        <dbReference type="ARBA" id="ARBA00009684"/>
    </source>
</evidence>
<dbReference type="InterPro" id="IPR020568">
    <property type="entry name" value="Ribosomal_Su5_D2-typ_SF"/>
</dbReference>
<dbReference type="GO" id="GO:0005524">
    <property type="term" value="F:ATP binding"/>
    <property type="evidence" value="ECO:0007669"/>
    <property type="project" value="UniProtKB-UniRule"/>
</dbReference>
<dbReference type="InterPro" id="IPR014721">
    <property type="entry name" value="Ribsml_uS5_D2-typ_fold_subgr"/>
</dbReference>
<dbReference type="InterPro" id="IPR036554">
    <property type="entry name" value="GHMP_kinase_C_sf"/>
</dbReference>
<feature type="active site" evidence="9">
    <location>
        <position position="17"/>
    </location>
</feature>
<dbReference type="PANTHER" id="PTHR43527">
    <property type="entry name" value="4-DIPHOSPHOCYTIDYL-2-C-METHYL-D-ERYTHRITOL KINASE, CHLOROPLASTIC"/>
    <property type="match status" value="1"/>
</dbReference>
<feature type="active site" evidence="9">
    <location>
        <position position="145"/>
    </location>
</feature>
<feature type="domain" description="GHMP kinase C-terminal" evidence="11">
    <location>
        <begin position="218"/>
        <end position="293"/>
    </location>
</feature>
<dbReference type="GO" id="GO:0050515">
    <property type="term" value="F:4-(cytidine 5'-diphospho)-2-C-methyl-D-erythritol kinase activity"/>
    <property type="evidence" value="ECO:0007669"/>
    <property type="project" value="UniProtKB-UniRule"/>
</dbReference>
<feature type="domain" description="GHMP kinase N-terminal" evidence="10">
    <location>
        <begin position="76"/>
        <end position="153"/>
    </location>
</feature>
<evidence type="ECO:0000256" key="7">
    <source>
        <dbReference type="ARBA" id="ARBA00022840"/>
    </source>
</evidence>
<dbReference type="NCBIfam" id="TIGR00154">
    <property type="entry name" value="ispE"/>
    <property type="match status" value="1"/>
</dbReference>
<dbReference type="Gene3D" id="3.30.230.10">
    <property type="match status" value="1"/>
</dbReference>
<dbReference type="InterPro" id="IPR013750">
    <property type="entry name" value="GHMP_kinase_C_dom"/>
</dbReference>
<dbReference type="HAMAP" id="MF_00061">
    <property type="entry name" value="IspE"/>
    <property type="match status" value="1"/>
</dbReference>
<dbReference type="GO" id="GO:0016114">
    <property type="term" value="P:terpenoid biosynthetic process"/>
    <property type="evidence" value="ECO:0007669"/>
    <property type="project" value="UniProtKB-UniRule"/>
</dbReference>
<dbReference type="InterPro" id="IPR006204">
    <property type="entry name" value="GHMP_kinase_N_dom"/>
</dbReference>
<evidence type="ECO:0000313" key="13">
    <source>
        <dbReference type="Proteomes" id="UP000196778"/>
    </source>
</evidence>
<reference evidence="13" key="1">
    <citation type="submission" date="2017-02" db="EMBL/GenBank/DDBJ databases">
        <authorList>
            <person name="Dridi B."/>
        </authorList>
    </citation>
    <scope>NUCLEOTIDE SEQUENCE [LARGE SCALE GENOMIC DNA]</scope>
    <source>
        <strain evidence="13">EB411</strain>
    </source>
</reference>
<protein>
    <recommendedName>
        <fullName evidence="3 9">4-diphosphocytidyl-2-C-methyl-D-erythritol kinase</fullName>
        <shortName evidence="9">CMK</shortName>
        <ecNumber evidence="2 9">2.7.1.148</ecNumber>
    </recommendedName>
    <alternativeName>
        <fullName evidence="8 9">4-(cytidine-5'-diphospho)-2-C-methyl-D-erythritol kinase</fullName>
    </alternativeName>
</protein>
<keyword evidence="13" id="KW-1185">Reference proteome</keyword>
<name>A0A1R4JGT9_9MICO</name>
<dbReference type="Proteomes" id="UP000196778">
    <property type="component" value="Unassembled WGS sequence"/>
</dbReference>
<comment type="similarity">
    <text evidence="1 9">Belongs to the GHMP kinase family. IspE subfamily.</text>
</comment>
<evidence type="ECO:0000256" key="2">
    <source>
        <dbReference type="ARBA" id="ARBA00012052"/>
    </source>
</evidence>
<dbReference type="AlphaFoldDB" id="A0A1R4JGT9"/>
<evidence type="ECO:0000256" key="3">
    <source>
        <dbReference type="ARBA" id="ARBA00017473"/>
    </source>
</evidence>
<dbReference type="Pfam" id="PF08544">
    <property type="entry name" value="GHMP_kinases_C"/>
    <property type="match status" value="1"/>
</dbReference>
<keyword evidence="7 9" id="KW-0067">ATP-binding</keyword>
<dbReference type="OrthoDB" id="3173073at2"/>
<accession>A0A1R4JGT9</accession>
<gene>
    <name evidence="9" type="primary">ispE</name>
    <name evidence="12" type="ORF">FM119_07405</name>
</gene>
<dbReference type="Pfam" id="PF00288">
    <property type="entry name" value="GHMP_kinases_N"/>
    <property type="match status" value="1"/>
</dbReference>
<comment type="pathway">
    <text evidence="9">Isoprenoid biosynthesis; isopentenyl diphosphate biosynthesis via DXP pathway; isopentenyl diphosphate from 1-deoxy-D-xylulose 5-phosphate: step 3/6.</text>
</comment>
<dbReference type="RefSeq" id="WP_087137047.1">
    <property type="nucleotide sequence ID" value="NZ_FUKR01000039.1"/>
</dbReference>
<feature type="binding site" evidence="9">
    <location>
        <begin position="103"/>
        <end position="113"/>
    </location>
    <ligand>
        <name>ATP</name>
        <dbReference type="ChEBI" id="CHEBI:30616"/>
    </ligand>
</feature>
<proteinExistence type="inferred from homology"/>
<comment type="catalytic activity">
    <reaction evidence="9">
        <text>4-CDP-2-C-methyl-D-erythritol + ATP = 4-CDP-2-C-methyl-D-erythritol 2-phosphate + ADP + H(+)</text>
        <dbReference type="Rhea" id="RHEA:18437"/>
        <dbReference type="ChEBI" id="CHEBI:15378"/>
        <dbReference type="ChEBI" id="CHEBI:30616"/>
        <dbReference type="ChEBI" id="CHEBI:57823"/>
        <dbReference type="ChEBI" id="CHEBI:57919"/>
        <dbReference type="ChEBI" id="CHEBI:456216"/>
        <dbReference type="EC" id="2.7.1.148"/>
    </reaction>
</comment>
<evidence type="ECO:0000256" key="6">
    <source>
        <dbReference type="ARBA" id="ARBA00022777"/>
    </source>
</evidence>
<comment type="function">
    <text evidence="9">Catalyzes the phosphorylation of the position 2 hydroxy group of 4-diphosphocytidyl-2C-methyl-D-erythritol.</text>
</comment>
<dbReference type="PIRSF" id="PIRSF010376">
    <property type="entry name" value="IspE"/>
    <property type="match status" value="1"/>
</dbReference>
<keyword evidence="9" id="KW-0414">Isoprene biosynthesis</keyword>
<evidence type="ECO:0000313" key="12">
    <source>
        <dbReference type="EMBL" id="SJN31144.1"/>
    </source>
</evidence>
<evidence type="ECO:0000256" key="8">
    <source>
        <dbReference type="ARBA" id="ARBA00032554"/>
    </source>
</evidence>
<dbReference type="PANTHER" id="PTHR43527:SF2">
    <property type="entry name" value="4-DIPHOSPHOCYTIDYL-2-C-METHYL-D-ERYTHRITOL KINASE, CHLOROPLASTIC"/>
    <property type="match status" value="1"/>
</dbReference>
<dbReference type="GO" id="GO:0019288">
    <property type="term" value="P:isopentenyl diphosphate biosynthetic process, methylerythritol 4-phosphate pathway"/>
    <property type="evidence" value="ECO:0007669"/>
    <property type="project" value="UniProtKB-UniRule"/>
</dbReference>
<keyword evidence="5 9" id="KW-0547">Nucleotide-binding</keyword>
<keyword evidence="6 9" id="KW-0418">Kinase</keyword>
<evidence type="ECO:0000259" key="10">
    <source>
        <dbReference type="Pfam" id="PF00288"/>
    </source>
</evidence>
<evidence type="ECO:0000259" key="11">
    <source>
        <dbReference type="Pfam" id="PF08544"/>
    </source>
</evidence>
<dbReference type="Gene3D" id="3.30.70.890">
    <property type="entry name" value="GHMP kinase, C-terminal domain"/>
    <property type="match status" value="1"/>
</dbReference>
<evidence type="ECO:0000256" key="5">
    <source>
        <dbReference type="ARBA" id="ARBA00022741"/>
    </source>
</evidence>
<dbReference type="InterPro" id="IPR004424">
    <property type="entry name" value="IspE"/>
</dbReference>
<organism evidence="12 13">
    <name type="scientific">Mycetocola reblochoni REB411</name>
    <dbReference type="NCBI Taxonomy" id="1255698"/>
    <lineage>
        <taxon>Bacteria</taxon>
        <taxon>Bacillati</taxon>
        <taxon>Actinomycetota</taxon>
        <taxon>Actinomycetes</taxon>
        <taxon>Micrococcales</taxon>
        <taxon>Microbacteriaceae</taxon>
        <taxon>Mycetocola</taxon>
    </lineage>
</organism>
<dbReference type="UniPathway" id="UPA00056">
    <property type="reaction ID" value="UER00094"/>
</dbReference>
<dbReference type="EMBL" id="FUKR01000039">
    <property type="protein sequence ID" value="SJN31144.1"/>
    <property type="molecule type" value="Genomic_DNA"/>
</dbReference>
<dbReference type="NCBIfam" id="NF002870">
    <property type="entry name" value="PRK03188.1"/>
    <property type="match status" value="1"/>
</dbReference>
<sequence length="309" mass="31845">MTPSPPSRAVRASAPGKINVFLGVGAVMEDGYHEIATAYQSLAVSDTVTASPAEGFRMTAAHPASGAAVPVPAAALTLRAAKALARRGRVAEGVHLHVDKLLPVSGGLGGGSANAAAALLACHELWGLDMSREELTSLASRIGADVPFALRGGSAIGTGRGDQLSPVLATGVFHWVIVLSGEGLSTVTAYRALDEHRERHVQDIGPAQRSPVVPVEVLHAIRAGDPYQLAEAMHNDLQAPVLRMRPELTTVMERGELAGALAGMVVGSGPSLAFLVADAEHAHAVSEELRASGHEAYTVTSPSQGARLA</sequence>
<dbReference type="EC" id="2.7.1.148" evidence="2 9"/>